<dbReference type="AlphaFoldDB" id="A0AAF0WFV6"/>
<feature type="region of interest" description="Disordered" evidence="1">
    <location>
        <begin position="80"/>
        <end position="124"/>
    </location>
</feature>
<evidence type="ECO:0000256" key="1">
    <source>
        <dbReference type="SAM" id="MobiDB-lite"/>
    </source>
</evidence>
<evidence type="ECO:0000313" key="2">
    <source>
        <dbReference type="EMBL" id="WOG87295.1"/>
    </source>
</evidence>
<reference evidence="2" key="1">
    <citation type="journal article" date="2016" name="Nat. Genet.">
        <title>A high-quality carrot genome assembly provides new insights into carotenoid accumulation and asterid genome evolution.</title>
        <authorList>
            <person name="Iorizzo M."/>
            <person name="Ellison S."/>
            <person name="Senalik D."/>
            <person name="Zeng P."/>
            <person name="Satapoomin P."/>
            <person name="Huang J."/>
            <person name="Bowman M."/>
            <person name="Iovene M."/>
            <person name="Sanseverino W."/>
            <person name="Cavagnaro P."/>
            <person name="Yildiz M."/>
            <person name="Macko-Podgorni A."/>
            <person name="Moranska E."/>
            <person name="Grzebelus E."/>
            <person name="Grzebelus D."/>
            <person name="Ashrafi H."/>
            <person name="Zheng Z."/>
            <person name="Cheng S."/>
            <person name="Spooner D."/>
            <person name="Van Deynze A."/>
            <person name="Simon P."/>
        </authorList>
    </citation>
    <scope>NUCLEOTIDE SEQUENCE</scope>
    <source>
        <tissue evidence="2">Leaf</tissue>
    </source>
</reference>
<protein>
    <submittedName>
        <fullName evidence="2">Uncharacterized protein</fullName>
    </submittedName>
</protein>
<proteinExistence type="predicted"/>
<dbReference type="Proteomes" id="UP000077755">
    <property type="component" value="Chromosome 2"/>
</dbReference>
<evidence type="ECO:0000313" key="3">
    <source>
        <dbReference type="Proteomes" id="UP000077755"/>
    </source>
</evidence>
<organism evidence="2 3">
    <name type="scientific">Daucus carota subsp. sativus</name>
    <name type="common">Carrot</name>
    <dbReference type="NCBI Taxonomy" id="79200"/>
    <lineage>
        <taxon>Eukaryota</taxon>
        <taxon>Viridiplantae</taxon>
        <taxon>Streptophyta</taxon>
        <taxon>Embryophyta</taxon>
        <taxon>Tracheophyta</taxon>
        <taxon>Spermatophyta</taxon>
        <taxon>Magnoliopsida</taxon>
        <taxon>eudicotyledons</taxon>
        <taxon>Gunneridae</taxon>
        <taxon>Pentapetalae</taxon>
        <taxon>asterids</taxon>
        <taxon>campanulids</taxon>
        <taxon>Apiales</taxon>
        <taxon>Apiaceae</taxon>
        <taxon>Apioideae</taxon>
        <taxon>Scandiceae</taxon>
        <taxon>Daucinae</taxon>
        <taxon>Daucus</taxon>
        <taxon>Daucus sect. Daucus</taxon>
    </lineage>
</organism>
<accession>A0AAF0WFV6</accession>
<reference evidence="2" key="2">
    <citation type="submission" date="2022-03" db="EMBL/GenBank/DDBJ databases">
        <title>Draft title - Genomic analysis of global carrot germplasm unveils the trajectory of domestication and the origin of high carotenoid orange carrot.</title>
        <authorList>
            <person name="Iorizzo M."/>
            <person name="Ellison S."/>
            <person name="Senalik D."/>
            <person name="Macko-Podgorni A."/>
            <person name="Grzebelus D."/>
            <person name="Bostan H."/>
            <person name="Rolling W."/>
            <person name="Curaba J."/>
            <person name="Simon P."/>
        </authorList>
    </citation>
    <scope>NUCLEOTIDE SEQUENCE</scope>
    <source>
        <tissue evidence="2">Leaf</tissue>
    </source>
</reference>
<dbReference type="KEGG" id="dcr:108208422"/>
<name>A0AAF0WFV6_DAUCS</name>
<keyword evidence="3" id="KW-1185">Reference proteome</keyword>
<sequence>MKLLNFSMLCIVFRNGIYYVSSDKCQCVQKHQEYALRGYTLLLILLFDKVPQLLVRNRHIYSSYRRLEYSVLCDTFAYPVTGKTRKPGRWRGTSNGKTRKPGRWRGTSNGKTRKPGRWRGTSNG</sequence>
<gene>
    <name evidence="2" type="ORF">DCAR_0206518</name>
</gene>
<dbReference type="EMBL" id="CP093344">
    <property type="protein sequence ID" value="WOG87295.1"/>
    <property type="molecule type" value="Genomic_DNA"/>
</dbReference>